<evidence type="ECO:0000313" key="2">
    <source>
        <dbReference type="EMBL" id="KAH1173946.1"/>
    </source>
</evidence>
<evidence type="ECO:0000313" key="3">
    <source>
        <dbReference type="Proteomes" id="UP000827986"/>
    </source>
</evidence>
<name>A0A9D3X633_9SAUR</name>
<keyword evidence="3" id="KW-1185">Reference proteome</keyword>
<dbReference type="Proteomes" id="UP000827986">
    <property type="component" value="Unassembled WGS sequence"/>
</dbReference>
<feature type="chain" id="PRO_5039314232" evidence="1">
    <location>
        <begin position="16"/>
        <end position="242"/>
    </location>
</feature>
<feature type="signal peptide" evidence="1">
    <location>
        <begin position="1"/>
        <end position="15"/>
    </location>
</feature>
<organism evidence="2 3">
    <name type="scientific">Mauremys mutica</name>
    <name type="common">yellowpond turtle</name>
    <dbReference type="NCBI Taxonomy" id="74926"/>
    <lineage>
        <taxon>Eukaryota</taxon>
        <taxon>Metazoa</taxon>
        <taxon>Chordata</taxon>
        <taxon>Craniata</taxon>
        <taxon>Vertebrata</taxon>
        <taxon>Euteleostomi</taxon>
        <taxon>Archelosauria</taxon>
        <taxon>Testudinata</taxon>
        <taxon>Testudines</taxon>
        <taxon>Cryptodira</taxon>
        <taxon>Durocryptodira</taxon>
        <taxon>Testudinoidea</taxon>
        <taxon>Geoemydidae</taxon>
        <taxon>Geoemydinae</taxon>
        <taxon>Mauremys</taxon>
    </lineage>
</organism>
<comment type="caution">
    <text evidence="2">The sequence shown here is derived from an EMBL/GenBank/DDBJ whole genome shotgun (WGS) entry which is preliminary data.</text>
</comment>
<proteinExistence type="predicted"/>
<gene>
    <name evidence="2" type="ORF">KIL84_017785</name>
</gene>
<evidence type="ECO:0000256" key="1">
    <source>
        <dbReference type="SAM" id="SignalP"/>
    </source>
</evidence>
<protein>
    <submittedName>
        <fullName evidence="2">Uncharacterized protein</fullName>
    </submittedName>
</protein>
<dbReference type="EMBL" id="JAHDVG010000482">
    <property type="protein sequence ID" value="KAH1173946.1"/>
    <property type="molecule type" value="Genomic_DNA"/>
</dbReference>
<dbReference type="AlphaFoldDB" id="A0A9D3X633"/>
<sequence length="242" mass="25859">MAMGTIASLLRRSLALLLVPPEPCNPSQCQAAAASGSEQTLSTAFADCVLDIVFDSTLSFTHLFYSNRAISVASSITSPASISASVLLLLKASSMSLSPLLAGGVRLSFQHRSMGRMFLPSFAHIHDKNTPWKSFLVIVEGVSKNDEGHKTELPDEEYHVSPKITEKLLSFSENGHYQNLTAVPGSVTALHDNSSPIGTDCKSDGTVGPQEALLATTLSELTVLHTQTDAIQPQLHALVNME</sequence>
<keyword evidence="1" id="KW-0732">Signal</keyword>
<accession>A0A9D3X633</accession>
<reference evidence="2" key="1">
    <citation type="submission" date="2021-09" db="EMBL/GenBank/DDBJ databases">
        <title>The genome of Mauremys mutica provides insights into the evolution of semi-aquatic lifestyle.</title>
        <authorList>
            <person name="Gong S."/>
            <person name="Gao Y."/>
        </authorList>
    </citation>
    <scope>NUCLEOTIDE SEQUENCE</scope>
    <source>
        <strain evidence="2">MM-2020</strain>
        <tissue evidence="2">Muscle</tissue>
    </source>
</reference>